<dbReference type="Proteomes" id="UP000287033">
    <property type="component" value="Unassembled WGS sequence"/>
</dbReference>
<keyword evidence="2" id="KW-1185">Reference proteome</keyword>
<comment type="caution">
    <text evidence="1">The sequence shown here is derived from an EMBL/GenBank/DDBJ whole genome shotgun (WGS) entry which is preliminary data.</text>
</comment>
<protein>
    <submittedName>
        <fullName evidence="1">Uncharacterized protein</fullName>
    </submittedName>
</protein>
<sequence>MHAPCTPHLHNGRPTPVHWTAARHVASGYWAARPSVHPHGPALPPSIGRFSKPLQLSRASDTARPLGRRSWLIKHRVRPVADGHWLATRRSRVNRRQRPFPIGWPVPPVRARGRYRLPDWSPGTQGAGGGRSVLTKMAAALRG</sequence>
<reference evidence="1 2" key="1">
    <citation type="journal article" date="2018" name="Nat. Ecol. Evol.">
        <title>Shark genomes provide insights into elasmobranch evolution and the origin of vertebrates.</title>
        <authorList>
            <person name="Hara Y"/>
            <person name="Yamaguchi K"/>
            <person name="Onimaru K"/>
            <person name="Kadota M"/>
            <person name="Koyanagi M"/>
            <person name="Keeley SD"/>
            <person name="Tatsumi K"/>
            <person name="Tanaka K"/>
            <person name="Motone F"/>
            <person name="Kageyama Y"/>
            <person name="Nozu R"/>
            <person name="Adachi N"/>
            <person name="Nishimura O"/>
            <person name="Nakagawa R"/>
            <person name="Tanegashima C"/>
            <person name="Kiyatake I"/>
            <person name="Matsumoto R"/>
            <person name="Murakumo K"/>
            <person name="Nishida K"/>
            <person name="Terakita A"/>
            <person name="Kuratani S"/>
            <person name="Sato K"/>
            <person name="Hyodo S Kuraku.S."/>
        </authorList>
    </citation>
    <scope>NUCLEOTIDE SEQUENCE [LARGE SCALE GENOMIC DNA]</scope>
</reference>
<evidence type="ECO:0000313" key="2">
    <source>
        <dbReference type="Proteomes" id="UP000287033"/>
    </source>
</evidence>
<proteinExistence type="predicted"/>
<name>A0A401RE80_CHIPU</name>
<gene>
    <name evidence="1" type="ORF">chiPu_0022214</name>
</gene>
<dbReference type="EMBL" id="BEZZ01006432">
    <property type="protein sequence ID" value="GCC16437.1"/>
    <property type="molecule type" value="Genomic_DNA"/>
</dbReference>
<dbReference type="AlphaFoldDB" id="A0A401RE80"/>
<organism evidence="1 2">
    <name type="scientific">Chiloscyllium punctatum</name>
    <name type="common">Brownbanded bambooshark</name>
    <name type="synonym">Hemiscyllium punctatum</name>
    <dbReference type="NCBI Taxonomy" id="137246"/>
    <lineage>
        <taxon>Eukaryota</taxon>
        <taxon>Metazoa</taxon>
        <taxon>Chordata</taxon>
        <taxon>Craniata</taxon>
        <taxon>Vertebrata</taxon>
        <taxon>Chondrichthyes</taxon>
        <taxon>Elasmobranchii</taxon>
        <taxon>Galeomorphii</taxon>
        <taxon>Galeoidea</taxon>
        <taxon>Orectolobiformes</taxon>
        <taxon>Hemiscylliidae</taxon>
        <taxon>Chiloscyllium</taxon>
    </lineage>
</organism>
<evidence type="ECO:0000313" key="1">
    <source>
        <dbReference type="EMBL" id="GCC16437.1"/>
    </source>
</evidence>
<accession>A0A401RE80</accession>